<dbReference type="PANTHER" id="PTHR47354">
    <property type="entry name" value="NADH OXIDOREDUCTASE HCR"/>
    <property type="match status" value="1"/>
</dbReference>
<protein>
    <submittedName>
        <fullName evidence="2">Phenol hydroxylase P5 protein</fullName>
        <ecNumber evidence="2">1.14.13.7</ecNumber>
    </submittedName>
</protein>
<dbReference type="OrthoDB" id="9796486at2"/>
<dbReference type="InterPro" id="IPR017927">
    <property type="entry name" value="FAD-bd_FR_type"/>
</dbReference>
<dbReference type="Pfam" id="PF00175">
    <property type="entry name" value="NAD_binding_1"/>
    <property type="match status" value="1"/>
</dbReference>
<feature type="domain" description="FAD-binding FR-type" evidence="1">
    <location>
        <begin position="1"/>
        <end position="102"/>
    </location>
</feature>
<proteinExistence type="predicted"/>
<dbReference type="EMBL" id="SJPY01000005">
    <property type="protein sequence ID" value="TWU40089.1"/>
    <property type="molecule type" value="Genomic_DNA"/>
</dbReference>
<evidence type="ECO:0000313" key="3">
    <source>
        <dbReference type="Proteomes" id="UP000315471"/>
    </source>
</evidence>
<dbReference type="EC" id="1.14.13.7" evidence="2"/>
<comment type="caution">
    <text evidence="2">The sequence shown here is derived from an EMBL/GenBank/DDBJ whole genome shotgun (WGS) entry which is preliminary data.</text>
</comment>
<name>A0A5C6DYV6_9BACT</name>
<dbReference type="InterPro" id="IPR050415">
    <property type="entry name" value="MRET"/>
</dbReference>
<keyword evidence="3" id="KW-1185">Reference proteome</keyword>
<evidence type="ECO:0000259" key="1">
    <source>
        <dbReference type="PROSITE" id="PS51384"/>
    </source>
</evidence>
<dbReference type="Gene3D" id="3.40.50.80">
    <property type="entry name" value="Nucleotide-binding domain of ferredoxin-NADP reductase (FNR) module"/>
    <property type="match status" value="1"/>
</dbReference>
<dbReference type="SUPFAM" id="SSF52343">
    <property type="entry name" value="Ferredoxin reductase-like, C-terminal NADP-linked domain"/>
    <property type="match status" value="1"/>
</dbReference>
<dbReference type="CDD" id="cd00322">
    <property type="entry name" value="FNR_like"/>
    <property type="match status" value="1"/>
</dbReference>
<dbReference type="Proteomes" id="UP000315471">
    <property type="component" value="Unassembled WGS sequence"/>
</dbReference>
<dbReference type="RefSeq" id="WP_146600715.1">
    <property type="nucleotide sequence ID" value="NZ_SJPY01000005.1"/>
</dbReference>
<dbReference type="InterPro" id="IPR039261">
    <property type="entry name" value="FNR_nucleotide-bd"/>
</dbReference>
<reference evidence="2 3" key="1">
    <citation type="submission" date="2019-02" db="EMBL/GenBank/DDBJ databases">
        <title>Deep-cultivation of Planctomycetes and their phenomic and genomic characterization uncovers novel biology.</title>
        <authorList>
            <person name="Wiegand S."/>
            <person name="Jogler M."/>
            <person name="Boedeker C."/>
            <person name="Pinto D."/>
            <person name="Vollmers J."/>
            <person name="Rivas-Marin E."/>
            <person name="Kohn T."/>
            <person name="Peeters S.H."/>
            <person name="Heuer A."/>
            <person name="Rast P."/>
            <person name="Oberbeckmann S."/>
            <person name="Bunk B."/>
            <person name="Jeske O."/>
            <person name="Meyerdierks A."/>
            <person name="Storesund J.E."/>
            <person name="Kallscheuer N."/>
            <person name="Luecker S."/>
            <person name="Lage O.M."/>
            <person name="Pohl T."/>
            <person name="Merkel B.J."/>
            <person name="Hornburger P."/>
            <person name="Mueller R.-W."/>
            <person name="Bruemmer F."/>
            <person name="Labrenz M."/>
            <person name="Spormann A.M."/>
            <person name="Op Den Camp H."/>
            <person name="Overmann J."/>
            <person name="Amann R."/>
            <person name="Jetten M.S.M."/>
            <person name="Mascher T."/>
            <person name="Medema M.H."/>
            <person name="Devos D.P."/>
            <person name="Kaster A.-K."/>
            <person name="Ovreas L."/>
            <person name="Rohde M."/>
            <person name="Galperin M.Y."/>
            <person name="Jogler C."/>
        </authorList>
    </citation>
    <scope>NUCLEOTIDE SEQUENCE [LARGE SCALE GENOMIC DNA]</scope>
    <source>
        <strain evidence="2 3">Q31b</strain>
    </source>
</reference>
<gene>
    <name evidence="2" type="primary">mphP</name>
    <name evidence="2" type="ORF">Q31b_34330</name>
</gene>
<keyword evidence="2" id="KW-0560">Oxidoreductase</keyword>
<evidence type="ECO:0000313" key="2">
    <source>
        <dbReference type="EMBL" id="TWU40089.1"/>
    </source>
</evidence>
<dbReference type="GO" id="GO:0018662">
    <property type="term" value="F:phenol 2-monooxygenase activity"/>
    <property type="evidence" value="ECO:0007669"/>
    <property type="project" value="UniProtKB-EC"/>
</dbReference>
<dbReference type="InterPro" id="IPR017938">
    <property type="entry name" value="Riboflavin_synthase-like_b-brl"/>
</dbReference>
<dbReference type="PRINTS" id="PR00410">
    <property type="entry name" value="PHEHYDRXLASE"/>
</dbReference>
<dbReference type="SUPFAM" id="SSF63380">
    <property type="entry name" value="Riboflavin synthase domain-like"/>
    <property type="match status" value="1"/>
</dbReference>
<dbReference type="InterPro" id="IPR001433">
    <property type="entry name" value="OxRdtase_FAD/NAD-bd"/>
</dbReference>
<dbReference type="AlphaFoldDB" id="A0A5C6DYV6"/>
<sequence length="237" mass="26793">MLTNIQLIKKHVIAKDTMAFHFSKPEGFDFRAGQFADFTLLDPPETDDEGNTRCFSLVDAPYEPDLVIATRMRDSAFKRVLRELPLGTEIKMDGAYGDFTLHKTESTPAVFMIGGIGVTPVRSMIAQATHDKTTHQITLLHSSSTPDELPFVDDFEQLTKDNQKFRYVAVASDSAPDDWRGERGRIDAEMVKKYVSDRDRPIYYLSGPPSMVKAMRQLLVGMKVNEDNIRSEEFSGY</sequence>
<dbReference type="PROSITE" id="PS51384">
    <property type="entry name" value="FAD_FR"/>
    <property type="match status" value="1"/>
</dbReference>
<dbReference type="Gene3D" id="2.40.30.10">
    <property type="entry name" value="Translation factors"/>
    <property type="match status" value="1"/>
</dbReference>
<dbReference type="PANTHER" id="PTHR47354:SF5">
    <property type="entry name" value="PROTEIN RFBI"/>
    <property type="match status" value="1"/>
</dbReference>
<organism evidence="2 3">
    <name type="scientific">Novipirellula aureliae</name>
    <dbReference type="NCBI Taxonomy" id="2527966"/>
    <lineage>
        <taxon>Bacteria</taxon>
        <taxon>Pseudomonadati</taxon>
        <taxon>Planctomycetota</taxon>
        <taxon>Planctomycetia</taxon>
        <taxon>Pirellulales</taxon>
        <taxon>Pirellulaceae</taxon>
        <taxon>Novipirellula</taxon>
    </lineage>
</organism>
<accession>A0A5C6DYV6</accession>